<keyword evidence="2" id="KW-1185">Reference proteome</keyword>
<proteinExistence type="predicted"/>
<gene>
    <name evidence="1" type="ORF">ANN_14603</name>
</gene>
<comment type="caution">
    <text evidence="1">The sequence shown here is derived from an EMBL/GenBank/DDBJ whole genome shotgun (WGS) entry which is preliminary data.</text>
</comment>
<dbReference type="EMBL" id="JAJSOF020000019">
    <property type="protein sequence ID" value="KAJ4438656.1"/>
    <property type="molecule type" value="Genomic_DNA"/>
</dbReference>
<dbReference type="Proteomes" id="UP001148838">
    <property type="component" value="Unassembled WGS sequence"/>
</dbReference>
<protein>
    <submittedName>
        <fullName evidence="1">Uncharacterized protein</fullName>
    </submittedName>
</protein>
<sequence>MRKTREVLRSWQTCGLTIDGPAAAAAVPRWIGGAPSCNNKGSASHGSRAMQPSGGSSVARRLALFQLHASFGVAKSGCESQL</sequence>
<name>A0ABQ8SWT0_PERAM</name>
<evidence type="ECO:0000313" key="2">
    <source>
        <dbReference type="Proteomes" id="UP001148838"/>
    </source>
</evidence>
<reference evidence="1 2" key="1">
    <citation type="journal article" date="2022" name="Allergy">
        <title>Genome assembly and annotation of Periplaneta americana reveal a comprehensive cockroach allergen profile.</title>
        <authorList>
            <person name="Wang L."/>
            <person name="Xiong Q."/>
            <person name="Saelim N."/>
            <person name="Wang L."/>
            <person name="Nong W."/>
            <person name="Wan A.T."/>
            <person name="Shi M."/>
            <person name="Liu X."/>
            <person name="Cao Q."/>
            <person name="Hui J.H.L."/>
            <person name="Sookrung N."/>
            <person name="Leung T.F."/>
            <person name="Tungtrongchitr A."/>
            <person name="Tsui S.K.W."/>
        </authorList>
    </citation>
    <scope>NUCLEOTIDE SEQUENCE [LARGE SCALE GENOMIC DNA]</scope>
    <source>
        <strain evidence="1">PWHHKU_190912</strain>
    </source>
</reference>
<accession>A0ABQ8SWT0</accession>
<evidence type="ECO:0000313" key="1">
    <source>
        <dbReference type="EMBL" id="KAJ4438656.1"/>
    </source>
</evidence>
<organism evidence="1 2">
    <name type="scientific">Periplaneta americana</name>
    <name type="common">American cockroach</name>
    <name type="synonym">Blatta americana</name>
    <dbReference type="NCBI Taxonomy" id="6978"/>
    <lineage>
        <taxon>Eukaryota</taxon>
        <taxon>Metazoa</taxon>
        <taxon>Ecdysozoa</taxon>
        <taxon>Arthropoda</taxon>
        <taxon>Hexapoda</taxon>
        <taxon>Insecta</taxon>
        <taxon>Pterygota</taxon>
        <taxon>Neoptera</taxon>
        <taxon>Polyneoptera</taxon>
        <taxon>Dictyoptera</taxon>
        <taxon>Blattodea</taxon>
        <taxon>Blattoidea</taxon>
        <taxon>Blattidae</taxon>
        <taxon>Blattinae</taxon>
        <taxon>Periplaneta</taxon>
    </lineage>
</organism>